<dbReference type="Pfam" id="PF24681">
    <property type="entry name" value="Kelch_KLHDC2_KLHL20_DRC7"/>
    <property type="match status" value="1"/>
</dbReference>
<reference evidence="6" key="1">
    <citation type="submission" date="2021-01" db="EMBL/GenBank/DDBJ databases">
        <authorList>
            <person name="Corre E."/>
            <person name="Pelletier E."/>
            <person name="Niang G."/>
            <person name="Scheremetjew M."/>
            <person name="Finn R."/>
            <person name="Kale V."/>
            <person name="Holt S."/>
            <person name="Cochrane G."/>
            <person name="Meng A."/>
            <person name="Brown T."/>
            <person name="Cohen L."/>
        </authorList>
    </citation>
    <scope>NUCLEOTIDE SEQUENCE</scope>
    <source>
        <strain evidence="6">UTEX LB 985</strain>
    </source>
</reference>
<protein>
    <recommendedName>
        <fullName evidence="5">LamG-like jellyroll fold domain-containing protein</fullName>
    </recommendedName>
</protein>
<proteinExistence type="predicted"/>
<keyword evidence="4" id="KW-1015">Disulfide bond</keyword>
<evidence type="ECO:0000256" key="3">
    <source>
        <dbReference type="ARBA" id="ARBA00022737"/>
    </source>
</evidence>
<evidence type="ECO:0000256" key="2">
    <source>
        <dbReference type="ARBA" id="ARBA00022729"/>
    </source>
</evidence>
<dbReference type="Pfam" id="PF13385">
    <property type="entry name" value="Laminin_G_3"/>
    <property type="match status" value="1"/>
</dbReference>
<dbReference type="InterPro" id="IPR013320">
    <property type="entry name" value="ConA-like_dom_sf"/>
</dbReference>
<evidence type="ECO:0000256" key="4">
    <source>
        <dbReference type="ARBA" id="ARBA00023157"/>
    </source>
</evidence>
<dbReference type="InterPro" id="IPR006558">
    <property type="entry name" value="LamG-like"/>
</dbReference>
<dbReference type="PANTHER" id="PTHR46093">
    <property type="entry name" value="ACYL-COA-BINDING DOMAIN-CONTAINING PROTEIN 5"/>
    <property type="match status" value="1"/>
</dbReference>
<organism evidence="6">
    <name type="scientific">Haptolina brevifila</name>
    <dbReference type="NCBI Taxonomy" id="156173"/>
    <lineage>
        <taxon>Eukaryota</taxon>
        <taxon>Haptista</taxon>
        <taxon>Haptophyta</taxon>
        <taxon>Prymnesiophyceae</taxon>
        <taxon>Prymnesiales</taxon>
        <taxon>Prymnesiaceae</taxon>
        <taxon>Haptolina</taxon>
    </lineage>
</organism>
<name>A0A7S2DJI8_9EUKA</name>
<dbReference type="Gene3D" id="2.60.120.200">
    <property type="match status" value="1"/>
</dbReference>
<evidence type="ECO:0000256" key="1">
    <source>
        <dbReference type="ARBA" id="ARBA00022441"/>
    </source>
</evidence>
<dbReference type="EMBL" id="HBGU01032659">
    <property type="protein sequence ID" value="CAD9455899.1"/>
    <property type="molecule type" value="Transcribed_RNA"/>
</dbReference>
<evidence type="ECO:0000313" key="6">
    <source>
        <dbReference type="EMBL" id="CAD9455899.1"/>
    </source>
</evidence>
<keyword evidence="1" id="KW-0880">Kelch repeat</keyword>
<feature type="domain" description="LamG-like jellyroll fold" evidence="5">
    <location>
        <begin position="255"/>
        <end position="400"/>
    </location>
</feature>
<sequence length="521" mass="57563">MSDLEVEINPSWEMVPTTGKRPNAVDGYASAVWEGRQSVLISGGVDANGKCVNDIWLLTLGGANAKTGAWRVLAEWPSSIFSGEAFSERKNHSMTFGGTSQFWIYGGRGADDELLSDLFVFDMQEEQWSQPQALSTPPEPRENHAACFVAERYLVIYGGTNDEGEVLNSLSVYDVMTATWQAVNNSMARVNHRLINRGGVMYVLGGDGADKTPAAPVVLASETYGFVQTSCFDFVGNNAQCIAVKPSPSILAMKQVFSVEAVIFPRSIGNYSPIVAKCDAGFKTGFGLIGQEHPAFKGDAEEGSWIHFFIGCWTQGAHQMASVKIDLEQWIHVAATYDGKDINIYINGSLKDTKEWVTPEEDAETMHTKGDVMIGSIPGKYAFDGFIDEVRLWDKCLHEDEIRAHMNSSYCDPITHNLLGQWTFNEGSGEEVIDSSGSRNHAHFERYAGGVELRRVQSRKPKLEAIKTEREKHIDANFEKLNAWKMEFESINGRPPNMADMALADPEITAIARRLGEFGTD</sequence>
<dbReference type="SUPFAM" id="SSF49899">
    <property type="entry name" value="Concanavalin A-like lectins/glucanases"/>
    <property type="match status" value="1"/>
</dbReference>
<dbReference type="PANTHER" id="PTHR46093:SF18">
    <property type="entry name" value="FIBRONECTIN TYPE-III DOMAIN-CONTAINING PROTEIN"/>
    <property type="match status" value="1"/>
</dbReference>
<keyword evidence="3" id="KW-0677">Repeat</keyword>
<accession>A0A7S2DJI8</accession>
<evidence type="ECO:0000259" key="5">
    <source>
        <dbReference type="SMART" id="SM00560"/>
    </source>
</evidence>
<keyword evidence="2" id="KW-0732">Signal</keyword>
<dbReference type="AlphaFoldDB" id="A0A7S2DJI8"/>
<dbReference type="Gene3D" id="2.120.10.80">
    <property type="entry name" value="Kelch-type beta propeller"/>
    <property type="match status" value="1"/>
</dbReference>
<dbReference type="SMART" id="SM00560">
    <property type="entry name" value="LamGL"/>
    <property type="match status" value="1"/>
</dbReference>
<gene>
    <name evidence="6" type="ORF">CBRE1094_LOCUS17814</name>
</gene>
<dbReference type="InterPro" id="IPR015915">
    <property type="entry name" value="Kelch-typ_b-propeller"/>
</dbReference>
<dbReference type="SUPFAM" id="SSF117281">
    <property type="entry name" value="Kelch motif"/>
    <property type="match status" value="1"/>
</dbReference>